<evidence type="ECO:0000256" key="1">
    <source>
        <dbReference type="ARBA" id="ARBA00012513"/>
    </source>
</evidence>
<dbReference type="Proteomes" id="UP000535501">
    <property type="component" value="Unassembled WGS sequence"/>
</dbReference>
<dbReference type="SMART" id="SM00382">
    <property type="entry name" value="AAA"/>
    <property type="match status" value="2"/>
</dbReference>
<reference evidence="8 9" key="1">
    <citation type="submission" date="2020-08" db="EMBL/GenBank/DDBJ databases">
        <title>Genomic Encyclopedia of Type Strains, Phase IV (KMG-IV): sequencing the most valuable type-strain genomes for metagenomic binning, comparative biology and taxonomic classification.</title>
        <authorList>
            <person name="Goeker M."/>
        </authorList>
    </citation>
    <scope>NUCLEOTIDE SEQUENCE [LARGE SCALE GENOMIC DNA]</scope>
    <source>
        <strain evidence="8 9">DSM 102134</strain>
    </source>
</reference>
<keyword evidence="3" id="KW-0808">Transferase</keyword>
<dbReference type="GO" id="GO:0005524">
    <property type="term" value="F:ATP binding"/>
    <property type="evidence" value="ECO:0007669"/>
    <property type="project" value="InterPro"/>
</dbReference>
<feature type="domain" description="KaiC" evidence="7">
    <location>
        <begin position="251"/>
        <end position="483"/>
    </location>
</feature>
<dbReference type="SUPFAM" id="SSF52540">
    <property type="entry name" value="P-loop containing nucleoside triphosphate hydrolases"/>
    <property type="match status" value="2"/>
</dbReference>
<evidence type="ECO:0000259" key="7">
    <source>
        <dbReference type="PROSITE" id="PS51146"/>
    </source>
</evidence>
<dbReference type="EC" id="2.7.11.1" evidence="1"/>
<evidence type="ECO:0000256" key="6">
    <source>
        <dbReference type="ARBA" id="ARBA00022801"/>
    </source>
</evidence>
<dbReference type="PRINTS" id="PR01874">
    <property type="entry name" value="DNAREPAIRADA"/>
</dbReference>
<keyword evidence="4" id="KW-0677">Repeat</keyword>
<dbReference type="GO" id="GO:0004674">
    <property type="term" value="F:protein serine/threonine kinase activity"/>
    <property type="evidence" value="ECO:0007669"/>
    <property type="project" value="UniProtKB-EC"/>
</dbReference>
<organism evidence="8 9">
    <name type="scientific">Pseudorhizobium flavum</name>
    <dbReference type="NCBI Taxonomy" id="1335061"/>
    <lineage>
        <taxon>Bacteria</taxon>
        <taxon>Pseudomonadati</taxon>
        <taxon>Pseudomonadota</taxon>
        <taxon>Alphaproteobacteria</taxon>
        <taxon>Hyphomicrobiales</taxon>
        <taxon>Rhizobiaceae</taxon>
        <taxon>Rhizobium/Agrobacterium group</taxon>
        <taxon>Pseudorhizobium</taxon>
    </lineage>
</organism>
<dbReference type="CDD" id="cd19488">
    <property type="entry name" value="KaiC-like_N"/>
    <property type="match status" value="1"/>
</dbReference>
<dbReference type="InterPro" id="IPR003593">
    <property type="entry name" value="AAA+_ATPase"/>
</dbReference>
<sequence>MQDLGLDFDAAPVATGVPGLDHVLRGGFARSRSHLIEGRPGSGKTTIGLQFLIEGRRRGERCLYITLSESKRELQSVAGRHGFDLNGIDIFELIPPELSLDPNQRQTLVHSSDLELGETVELVLAEVERLKPDRIVFDSLSEIRLLSQGTLRYRRQVLALKSFFLLGNSTVLFLDDLTGEQDDLNLHSVAHGVIRLEQLIPVYGGERRRLRVIKMRGVQIRGGYHDFVIRPGGVSVFPRLVAADHSLEDAGADVSSATALDQLLNGGLARGTTTLVMGPSGTGKSSLALSYVYAALERGEAAYVMVFDETLRVVRERASGMAMPLEKFLGSGLLKLDQIDPAELTPGELTNRIRHAVEVEGAKIVVVDSLTGYLNAMPAEQYLLLQMHEITTYLNQKGVVTLLLLANHGLVGQMNTNVDLTYLSDTVVLLRYFEAQGRIRRAVSVVKKRTGSHENTIREFTLSSEGVSVGHALADFSGVLTGVPKYHGAREALMGDEPSEA</sequence>
<evidence type="ECO:0000256" key="5">
    <source>
        <dbReference type="ARBA" id="ARBA00022777"/>
    </source>
</evidence>
<proteinExistence type="predicted"/>
<accession>A0A7W9YX11</accession>
<dbReference type="InterPro" id="IPR027417">
    <property type="entry name" value="P-loop_NTPase"/>
</dbReference>
<dbReference type="PANTHER" id="PTHR42926:SF1">
    <property type="entry name" value="CIRCADIAN CLOCK OSCILLATOR PROTEIN KAIC 1"/>
    <property type="match status" value="1"/>
</dbReference>
<dbReference type="InterPro" id="IPR010624">
    <property type="entry name" value="KaiC_dom"/>
</dbReference>
<dbReference type="PANTHER" id="PTHR42926">
    <property type="match status" value="1"/>
</dbReference>
<keyword evidence="2" id="KW-0597">Phosphoprotein</keyword>
<name>A0A7W9YX11_9HYPH</name>
<keyword evidence="6" id="KW-0378">Hydrolase</keyword>
<dbReference type="RefSeq" id="WP_077547248.1">
    <property type="nucleotide sequence ID" value="NZ_JACHEJ010000003.1"/>
</dbReference>
<evidence type="ECO:0000256" key="2">
    <source>
        <dbReference type="ARBA" id="ARBA00022553"/>
    </source>
</evidence>
<dbReference type="AlphaFoldDB" id="A0A7W9YX11"/>
<keyword evidence="5" id="KW-0418">Kinase</keyword>
<evidence type="ECO:0000256" key="3">
    <source>
        <dbReference type="ARBA" id="ARBA00022679"/>
    </source>
</evidence>
<dbReference type="InterPro" id="IPR051347">
    <property type="entry name" value="Circadian_clock_KaiC-rel"/>
</dbReference>
<keyword evidence="9" id="KW-1185">Reference proteome</keyword>
<dbReference type="Pfam" id="PF06745">
    <property type="entry name" value="ATPase"/>
    <property type="match status" value="2"/>
</dbReference>
<dbReference type="EMBL" id="JACHEJ010000003">
    <property type="protein sequence ID" value="MBB6179564.1"/>
    <property type="molecule type" value="Genomic_DNA"/>
</dbReference>
<protein>
    <recommendedName>
        <fullName evidence="1">non-specific serine/threonine protein kinase</fullName>
        <ecNumber evidence="1">2.7.11.1</ecNumber>
    </recommendedName>
</protein>
<evidence type="ECO:0000313" key="8">
    <source>
        <dbReference type="EMBL" id="MBB6179564.1"/>
    </source>
</evidence>
<comment type="caution">
    <text evidence="8">The sequence shown here is derived from an EMBL/GenBank/DDBJ whole genome shotgun (WGS) entry which is preliminary data.</text>
</comment>
<dbReference type="InterPro" id="IPR030665">
    <property type="entry name" value="KaiC"/>
</dbReference>
<feature type="domain" description="KaiC" evidence="7">
    <location>
        <begin position="11"/>
        <end position="250"/>
    </location>
</feature>
<gene>
    <name evidence="8" type="ORF">HNQ75_001532</name>
</gene>
<dbReference type="GO" id="GO:0016787">
    <property type="term" value="F:hydrolase activity"/>
    <property type="evidence" value="ECO:0007669"/>
    <property type="project" value="UniProtKB-KW"/>
</dbReference>
<dbReference type="PIRSF" id="PIRSF039117">
    <property type="entry name" value="KaiC"/>
    <property type="match status" value="1"/>
</dbReference>
<evidence type="ECO:0000256" key="4">
    <source>
        <dbReference type="ARBA" id="ARBA00022737"/>
    </source>
</evidence>
<evidence type="ECO:0000313" key="9">
    <source>
        <dbReference type="Proteomes" id="UP000535501"/>
    </source>
</evidence>
<dbReference type="PROSITE" id="PS51146">
    <property type="entry name" value="KAIC"/>
    <property type="match status" value="2"/>
</dbReference>
<dbReference type="Gene3D" id="3.40.50.300">
    <property type="entry name" value="P-loop containing nucleotide triphosphate hydrolases"/>
    <property type="match status" value="2"/>
</dbReference>
<dbReference type="InterPro" id="IPR014774">
    <property type="entry name" value="KaiC-like_dom"/>
</dbReference>